<reference evidence="8" key="1">
    <citation type="submission" date="2025-08" db="UniProtKB">
        <authorList>
            <consortium name="Ensembl"/>
        </authorList>
    </citation>
    <scope>IDENTIFICATION</scope>
</reference>
<evidence type="ECO:0000256" key="3">
    <source>
        <dbReference type="ARBA" id="ARBA00022737"/>
    </source>
</evidence>
<feature type="repeat" description="MBT" evidence="5">
    <location>
        <begin position="293"/>
        <end position="387"/>
    </location>
</feature>
<reference evidence="8" key="2">
    <citation type="submission" date="2025-09" db="UniProtKB">
        <authorList>
            <consortium name="Ensembl"/>
        </authorList>
    </citation>
    <scope>IDENTIFICATION</scope>
</reference>
<comment type="subcellular location">
    <subcellularLocation>
        <location evidence="1">Nucleus</location>
    </subcellularLocation>
</comment>
<dbReference type="GO" id="GO:0003714">
    <property type="term" value="F:transcription corepressor activity"/>
    <property type="evidence" value="ECO:0007669"/>
    <property type="project" value="InterPro"/>
</dbReference>
<dbReference type="AlphaFoldDB" id="A0A673IHH8"/>
<evidence type="ECO:0000256" key="5">
    <source>
        <dbReference type="PROSITE-ProRule" id="PRU00459"/>
    </source>
</evidence>
<evidence type="ECO:0000313" key="9">
    <source>
        <dbReference type="Proteomes" id="UP000472270"/>
    </source>
</evidence>
<feature type="signal peptide" evidence="6">
    <location>
        <begin position="1"/>
        <end position="18"/>
    </location>
</feature>
<dbReference type="SMART" id="SM00454">
    <property type="entry name" value="SAM"/>
    <property type="match status" value="1"/>
</dbReference>
<dbReference type="SUPFAM" id="SSF63748">
    <property type="entry name" value="Tudor/PWWP/MBT"/>
    <property type="match status" value="3"/>
</dbReference>
<keyword evidence="4" id="KW-0539">Nucleus</keyword>
<dbReference type="InterPro" id="IPR013761">
    <property type="entry name" value="SAM/pointed_sf"/>
</dbReference>
<evidence type="ECO:0000256" key="1">
    <source>
        <dbReference type="ARBA" id="ARBA00004123"/>
    </source>
</evidence>
<dbReference type="InterPro" id="IPR047355">
    <property type="entry name" value="MBT_SFMBT2_rpt4"/>
</dbReference>
<dbReference type="Pfam" id="PF00536">
    <property type="entry name" value="SAM_1"/>
    <property type="match status" value="1"/>
</dbReference>
<dbReference type="PANTHER" id="PTHR12247">
    <property type="entry name" value="POLYCOMB GROUP PROTEIN"/>
    <property type="match status" value="1"/>
</dbReference>
<dbReference type="InterPro" id="IPR037604">
    <property type="entry name" value="Scm-like-4MBT1/2_SAM"/>
</dbReference>
<dbReference type="InterPro" id="IPR004092">
    <property type="entry name" value="Mbt"/>
</dbReference>
<evidence type="ECO:0000256" key="6">
    <source>
        <dbReference type="SAM" id="SignalP"/>
    </source>
</evidence>
<keyword evidence="3" id="KW-0677">Repeat</keyword>
<accession>A0A673IHH8</accession>
<dbReference type="InterPro" id="IPR001660">
    <property type="entry name" value="SAM"/>
</dbReference>
<dbReference type="Gene3D" id="2.30.30.140">
    <property type="match status" value="3"/>
</dbReference>
<dbReference type="PANTHER" id="PTHR12247:SF62">
    <property type="entry name" value="SCM-LIKE WITH FOUR MBT DOMAINS PROTEIN 2"/>
    <property type="match status" value="1"/>
</dbReference>
<dbReference type="InterPro" id="IPR038348">
    <property type="entry name" value="SLED_sf"/>
</dbReference>
<sequence length="684" mass="77605">MHTHTFLLCLSFLAGMDCVEEEVDFNWEEYLEETGATAAPHTSFRHVELSLQSSFQPGMKLEVANKGSLDTYWVAIIITTCGQLLLLRYCGYGDDRKADFWCDVMTAELHPVGWCAQNNKTLQPPKAVKEKNSDWTEFLIKELTGSRTAPANLLEGVRMTFVCVNVCVCVCVFWGSWSNGALFYTKLLITFPTDICMCVCVFQDHADLHTHSFRAGMKLEMVSPKEPFHICPVSVTKVYNEYYFQITVDDLRAEATPTCVVCHADSPGIQPVQWCLKNGVGLERPQGFESQDFDWADYLKHTGTEAAPDVCFPNNRSFCKDMWLEAVNPLQPSELCVARITQVKGRLLWLRLEGLTKPLPDCIVDVESMNIFPVGWCEANGCPLTHLLKTVCLPQKKIAVVQPEKNCSQLFINHRCFSGPYLNKGRIAELPKAVGPGKCAVVLKEILTMLINSAYKPGRVLRELQMVEDPQWNCQEETLKAKYKGKSYRSNMRIVRTADQVSEFCRRVCERLQCCLNLFGPTIVSDKCPENCFSQTKTKYTYYKKRKVGRPSLGENAQDGDMTKPARRRKKRKAIFVQKKRRTSIVGYQTTESPQTESFEEEDRLVLERNPLEWSVSDVVDFITSTDCASLAKIFQEQDIDGQALLLLTLPTVQECMDLKLGPAIKLCHQIERVKVAFYSQFAN</sequence>
<dbReference type="SUPFAM" id="SSF47769">
    <property type="entry name" value="SAM/Pointed domain"/>
    <property type="match status" value="1"/>
</dbReference>
<feature type="chain" id="PRO_5025547206" evidence="6">
    <location>
        <begin position="19"/>
        <end position="684"/>
    </location>
</feature>
<name>A0A673IHH8_9TELE</name>
<dbReference type="CDD" id="cd09581">
    <property type="entry name" value="SAM_Scm-like-4MBT1_2"/>
    <property type="match status" value="1"/>
</dbReference>
<dbReference type="Ensembl" id="ENSSRHT00000038173.1">
    <property type="protein sequence ID" value="ENSSRHP00000037101.1"/>
    <property type="gene ID" value="ENSSRHG00000018909.1"/>
</dbReference>
<keyword evidence="2" id="KW-0678">Repressor</keyword>
<evidence type="ECO:0000256" key="4">
    <source>
        <dbReference type="ARBA" id="ARBA00023242"/>
    </source>
</evidence>
<keyword evidence="6" id="KW-0732">Signal</keyword>
<dbReference type="GO" id="GO:0003682">
    <property type="term" value="F:chromatin binding"/>
    <property type="evidence" value="ECO:0007669"/>
    <property type="project" value="TreeGrafter"/>
</dbReference>
<feature type="domain" description="SAM" evidence="7">
    <location>
        <begin position="611"/>
        <end position="677"/>
    </location>
</feature>
<dbReference type="Gene3D" id="3.90.1150.190">
    <property type="entry name" value="SLED domain"/>
    <property type="match status" value="1"/>
</dbReference>
<dbReference type="InterPro" id="IPR050548">
    <property type="entry name" value="PcG_chromatin_remod_factors"/>
</dbReference>
<proteinExistence type="predicted"/>
<dbReference type="Pfam" id="PF12140">
    <property type="entry name" value="SLED"/>
    <property type="match status" value="1"/>
</dbReference>
<dbReference type="PROSITE" id="PS51079">
    <property type="entry name" value="MBT"/>
    <property type="match status" value="3"/>
</dbReference>
<gene>
    <name evidence="8" type="primary">LOC107748479</name>
</gene>
<organism evidence="8 9">
    <name type="scientific">Sinocyclocheilus rhinocerous</name>
    <dbReference type="NCBI Taxonomy" id="307959"/>
    <lineage>
        <taxon>Eukaryota</taxon>
        <taxon>Metazoa</taxon>
        <taxon>Chordata</taxon>
        <taxon>Craniata</taxon>
        <taxon>Vertebrata</taxon>
        <taxon>Euteleostomi</taxon>
        <taxon>Actinopterygii</taxon>
        <taxon>Neopterygii</taxon>
        <taxon>Teleostei</taxon>
        <taxon>Ostariophysi</taxon>
        <taxon>Cypriniformes</taxon>
        <taxon>Cyprinidae</taxon>
        <taxon>Cyprininae</taxon>
        <taxon>Sinocyclocheilus</taxon>
    </lineage>
</organism>
<feature type="repeat" description="MBT" evidence="5">
    <location>
        <begin position="133"/>
        <end position="285"/>
    </location>
</feature>
<dbReference type="GO" id="GO:0042393">
    <property type="term" value="F:histone binding"/>
    <property type="evidence" value="ECO:0007669"/>
    <property type="project" value="InterPro"/>
</dbReference>
<evidence type="ECO:0000259" key="7">
    <source>
        <dbReference type="SMART" id="SM00454"/>
    </source>
</evidence>
<dbReference type="SMART" id="SM00561">
    <property type="entry name" value="MBT"/>
    <property type="match status" value="3"/>
</dbReference>
<dbReference type="Pfam" id="PF02820">
    <property type="entry name" value="MBT"/>
    <property type="match status" value="3"/>
</dbReference>
<dbReference type="Proteomes" id="UP000472270">
    <property type="component" value="Unassembled WGS sequence"/>
</dbReference>
<dbReference type="InterPro" id="IPR021987">
    <property type="entry name" value="SLED"/>
</dbReference>
<dbReference type="GO" id="GO:0005634">
    <property type="term" value="C:nucleus"/>
    <property type="evidence" value="ECO:0007669"/>
    <property type="project" value="UniProtKB-SubCell"/>
</dbReference>
<dbReference type="Gene3D" id="1.10.150.50">
    <property type="entry name" value="Transcription Factor, Ets-1"/>
    <property type="match status" value="1"/>
</dbReference>
<dbReference type="CDD" id="cd20118">
    <property type="entry name" value="MBT_SFMBT2_rpt4"/>
    <property type="match status" value="1"/>
</dbReference>
<protein>
    <submittedName>
        <fullName evidence="8">Scm-like with four MBT domains protein 2</fullName>
    </submittedName>
</protein>
<evidence type="ECO:0000256" key="2">
    <source>
        <dbReference type="ARBA" id="ARBA00022491"/>
    </source>
</evidence>
<keyword evidence="9" id="KW-1185">Reference proteome</keyword>
<feature type="repeat" description="MBT" evidence="5">
    <location>
        <begin position="25"/>
        <end position="125"/>
    </location>
</feature>
<evidence type="ECO:0000313" key="8">
    <source>
        <dbReference type="Ensembl" id="ENSSRHP00000037101.1"/>
    </source>
</evidence>